<dbReference type="AlphaFoldDB" id="Q2RXV6"/>
<dbReference type="HOGENOM" id="CLU_131520_0_0_5"/>
<dbReference type="EMBL" id="CP000230">
    <property type="protein sequence ID" value="ABC21039.1"/>
    <property type="molecule type" value="Genomic_DNA"/>
</dbReference>
<organism evidence="2 3">
    <name type="scientific">Rhodospirillum rubrum (strain ATCC 11170 / ATH 1.1.1 / DSM 467 / LMG 4362 / NCIMB 8255 / S1)</name>
    <dbReference type="NCBI Taxonomy" id="269796"/>
    <lineage>
        <taxon>Bacteria</taxon>
        <taxon>Pseudomonadati</taxon>
        <taxon>Pseudomonadota</taxon>
        <taxon>Alphaproteobacteria</taxon>
        <taxon>Rhodospirillales</taxon>
        <taxon>Rhodospirillaceae</taxon>
        <taxon>Rhodospirillum</taxon>
    </lineage>
</organism>
<dbReference type="KEGG" id="rru:Rru_A0234"/>
<dbReference type="PATRIC" id="fig|269796.9.peg.287"/>
<keyword evidence="3" id="KW-1185">Reference proteome</keyword>
<name>Q2RXV6_RHORT</name>
<proteinExistence type="predicted"/>
<gene>
    <name evidence="2" type="ordered locus">Rru_A0234</name>
</gene>
<evidence type="ECO:0000313" key="2">
    <source>
        <dbReference type="EMBL" id="ABC21039.1"/>
    </source>
</evidence>
<dbReference type="STRING" id="269796.Rru_A0234"/>
<dbReference type="Proteomes" id="UP000001929">
    <property type="component" value="Chromosome"/>
</dbReference>
<accession>Q2RXV6</accession>
<dbReference type="RefSeq" id="WP_011387987.1">
    <property type="nucleotide sequence ID" value="NC_007643.1"/>
</dbReference>
<dbReference type="EnsemblBacteria" id="ABC21039">
    <property type="protein sequence ID" value="ABC21039"/>
    <property type="gene ID" value="Rru_A0234"/>
</dbReference>
<dbReference type="eggNOG" id="ENOG502ZYCB">
    <property type="taxonomic scope" value="Bacteria"/>
</dbReference>
<evidence type="ECO:0000256" key="1">
    <source>
        <dbReference type="SAM" id="MobiDB-lite"/>
    </source>
</evidence>
<feature type="region of interest" description="Disordered" evidence="1">
    <location>
        <begin position="1"/>
        <end position="26"/>
    </location>
</feature>
<sequence length="174" mass="19720">MARRKPEPRRVIARSSSDDKRRLRDPVPPESWLLDLASRASFAGHPKHKWDPLAFGLPLFSGERPDATYCDHHARFTPADQARIPDLLRRGILAGLIGSIDTHGDPTLLWTVDDTGWIYEGRITIPGRALYHAYPVLPREAIARAVIARYLPYAYEPQAKNLVPSAQFLQDRYS</sequence>
<protein>
    <submittedName>
        <fullName evidence="2">Uncharacterized protein</fullName>
    </submittedName>
</protein>
<reference evidence="2 3" key="1">
    <citation type="journal article" date="2011" name="Stand. Genomic Sci.">
        <title>Complete genome sequence of Rhodospirillum rubrum type strain (S1).</title>
        <authorList>
            <person name="Munk A.C."/>
            <person name="Copeland A."/>
            <person name="Lucas S."/>
            <person name="Lapidus A."/>
            <person name="Del Rio T.G."/>
            <person name="Barry K."/>
            <person name="Detter J.C."/>
            <person name="Hammon N."/>
            <person name="Israni S."/>
            <person name="Pitluck S."/>
            <person name="Brettin T."/>
            <person name="Bruce D."/>
            <person name="Han C."/>
            <person name="Tapia R."/>
            <person name="Gilna P."/>
            <person name="Schmutz J."/>
            <person name="Larimer F."/>
            <person name="Land M."/>
            <person name="Kyrpides N.C."/>
            <person name="Mavromatis K."/>
            <person name="Richardson P."/>
            <person name="Rohde M."/>
            <person name="Goker M."/>
            <person name="Klenk H.P."/>
            <person name="Zhang Y."/>
            <person name="Roberts G.P."/>
            <person name="Reslewic S."/>
            <person name="Schwartz D.C."/>
        </authorList>
    </citation>
    <scope>NUCLEOTIDE SEQUENCE [LARGE SCALE GENOMIC DNA]</scope>
    <source>
        <strain evidence="3">ATCC 11170 / ATH 1.1.1 / DSM 467 / LMG 4362 / NCIMB 8255 / S1</strain>
    </source>
</reference>
<evidence type="ECO:0000313" key="3">
    <source>
        <dbReference type="Proteomes" id="UP000001929"/>
    </source>
</evidence>